<feature type="repeat" description="Solcar" evidence="10">
    <location>
        <begin position="19"/>
        <end position="110"/>
    </location>
</feature>
<dbReference type="PANTHER" id="PTHR24089">
    <property type="entry name" value="SOLUTE CARRIER FAMILY 25"/>
    <property type="match status" value="1"/>
</dbReference>
<dbReference type="Pfam" id="PF00153">
    <property type="entry name" value="Mito_carr"/>
    <property type="match status" value="3"/>
</dbReference>
<keyword evidence="14" id="KW-1185">Reference proteome</keyword>
<dbReference type="Proteomes" id="UP000070444">
    <property type="component" value="Unassembled WGS sequence"/>
</dbReference>
<dbReference type="GO" id="GO:0005743">
    <property type="term" value="C:mitochondrial inner membrane"/>
    <property type="evidence" value="ECO:0007669"/>
    <property type="project" value="UniProtKB-SubCell"/>
</dbReference>
<dbReference type="AlphaFoldDB" id="A0A137PAQ5"/>
<feature type="repeat" description="Solcar" evidence="10">
    <location>
        <begin position="118"/>
        <end position="210"/>
    </location>
</feature>
<keyword evidence="9 10" id="KW-0472">Membrane</keyword>
<dbReference type="STRING" id="796925.A0A137PAQ5"/>
<keyword evidence="3 11" id="KW-0813">Transport</keyword>
<keyword evidence="8" id="KW-0496">Mitochondrion</keyword>
<dbReference type="PRINTS" id="PR00926">
    <property type="entry name" value="MITOCARRIER"/>
</dbReference>
<sequence length="323" mass="35804">MMKEIQQTTRAEPIPKSADYKLKTFIAGGIAGCAAKTAIAPLDRVKILFQASNPAVAKYAGSASGVFYAMGEIYSKNGIIGLFQGNTATLARIFPYAAIKFMAYEQFKMLLVPKHQEGKSNMQFVAGSLSGMTSVIFTYPMDMVRARMAYETENPQGLIKTVKNIYQEPTASKIIPLKVSNFYRGFVPTMLGMVPYAGMSFWTQSKIKYYLQSYHAEASTYRSSDNKIKLKTWAELVSGGLAGAIAQTVSYPLEVIRRKMQVSGRMTNQHTFESIRSTALHIARTKGIKGFYIGLTIGYIKVTPMAAIAFYTYEKTKQLFGVD</sequence>
<evidence type="ECO:0000313" key="14">
    <source>
        <dbReference type="Proteomes" id="UP000070444"/>
    </source>
</evidence>
<feature type="transmembrane region" description="Helical" evidence="12">
    <location>
        <begin position="291"/>
        <end position="313"/>
    </location>
</feature>
<dbReference type="OMA" id="VYERMKW"/>
<evidence type="ECO:0000256" key="1">
    <source>
        <dbReference type="ARBA" id="ARBA00004448"/>
    </source>
</evidence>
<organism evidence="13 14">
    <name type="scientific">Conidiobolus coronatus (strain ATCC 28846 / CBS 209.66 / NRRL 28638)</name>
    <name type="common">Delacroixia coronata</name>
    <dbReference type="NCBI Taxonomy" id="796925"/>
    <lineage>
        <taxon>Eukaryota</taxon>
        <taxon>Fungi</taxon>
        <taxon>Fungi incertae sedis</taxon>
        <taxon>Zoopagomycota</taxon>
        <taxon>Entomophthoromycotina</taxon>
        <taxon>Entomophthoromycetes</taxon>
        <taxon>Entomophthorales</taxon>
        <taxon>Ancylistaceae</taxon>
        <taxon>Conidiobolus</taxon>
    </lineage>
</organism>
<comment type="subcellular location">
    <subcellularLocation>
        <location evidence="1">Mitochondrion inner membrane</location>
        <topology evidence="1">Multi-pass membrane protein</topology>
    </subcellularLocation>
</comment>
<reference evidence="13 14" key="1">
    <citation type="journal article" date="2015" name="Genome Biol. Evol.">
        <title>Phylogenomic analyses indicate that early fungi evolved digesting cell walls of algal ancestors of land plants.</title>
        <authorList>
            <person name="Chang Y."/>
            <person name="Wang S."/>
            <person name="Sekimoto S."/>
            <person name="Aerts A.L."/>
            <person name="Choi C."/>
            <person name="Clum A."/>
            <person name="LaButti K.M."/>
            <person name="Lindquist E.A."/>
            <person name="Yee Ngan C."/>
            <person name="Ohm R.A."/>
            <person name="Salamov A.A."/>
            <person name="Grigoriev I.V."/>
            <person name="Spatafora J.W."/>
            <person name="Berbee M.L."/>
        </authorList>
    </citation>
    <scope>NUCLEOTIDE SEQUENCE [LARGE SCALE GENOMIC DNA]</scope>
    <source>
        <strain evidence="13 14">NRRL 28638</strain>
    </source>
</reference>
<protein>
    <submittedName>
        <fullName evidence="13">Mitochondrial carrier</fullName>
    </submittedName>
</protein>
<evidence type="ECO:0000313" key="13">
    <source>
        <dbReference type="EMBL" id="KXN72093.1"/>
    </source>
</evidence>
<evidence type="ECO:0000256" key="9">
    <source>
        <dbReference type="ARBA" id="ARBA00023136"/>
    </source>
</evidence>
<dbReference type="Gene3D" id="1.50.40.10">
    <property type="entry name" value="Mitochondrial carrier domain"/>
    <property type="match status" value="1"/>
</dbReference>
<dbReference type="PROSITE" id="PS50920">
    <property type="entry name" value="SOLCAR"/>
    <property type="match status" value="3"/>
</dbReference>
<evidence type="ECO:0000256" key="5">
    <source>
        <dbReference type="ARBA" id="ARBA00022737"/>
    </source>
</evidence>
<evidence type="ECO:0000256" key="4">
    <source>
        <dbReference type="ARBA" id="ARBA00022692"/>
    </source>
</evidence>
<evidence type="ECO:0000256" key="10">
    <source>
        <dbReference type="PROSITE-ProRule" id="PRU00282"/>
    </source>
</evidence>
<keyword evidence="6" id="KW-0999">Mitochondrion inner membrane</keyword>
<gene>
    <name evidence="13" type="ORF">CONCODRAFT_77980</name>
</gene>
<comment type="similarity">
    <text evidence="2 11">Belongs to the mitochondrial carrier (TC 2.A.29) family.</text>
</comment>
<feature type="repeat" description="Solcar" evidence="10">
    <location>
        <begin position="230"/>
        <end position="319"/>
    </location>
</feature>
<dbReference type="PRINTS" id="PR00928">
    <property type="entry name" value="GRAVESDC"/>
</dbReference>
<dbReference type="InterPro" id="IPR002067">
    <property type="entry name" value="MCP"/>
</dbReference>
<keyword evidence="5" id="KW-0677">Repeat</keyword>
<evidence type="ECO:0000256" key="8">
    <source>
        <dbReference type="ARBA" id="ARBA00023128"/>
    </source>
</evidence>
<dbReference type="InterPro" id="IPR002167">
    <property type="entry name" value="GDC-like"/>
</dbReference>
<keyword evidence="4 10" id="KW-0812">Transmembrane</keyword>
<dbReference type="InterPro" id="IPR018108">
    <property type="entry name" value="MCP_transmembrane"/>
</dbReference>
<dbReference type="SUPFAM" id="SSF103506">
    <property type="entry name" value="Mitochondrial carrier"/>
    <property type="match status" value="1"/>
</dbReference>
<evidence type="ECO:0000256" key="12">
    <source>
        <dbReference type="SAM" id="Phobius"/>
    </source>
</evidence>
<dbReference type="EMBL" id="KQ964460">
    <property type="protein sequence ID" value="KXN72093.1"/>
    <property type="molecule type" value="Genomic_DNA"/>
</dbReference>
<keyword evidence="7 12" id="KW-1133">Transmembrane helix</keyword>
<evidence type="ECO:0000256" key="11">
    <source>
        <dbReference type="RuleBase" id="RU000488"/>
    </source>
</evidence>
<evidence type="ECO:0000256" key="2">
    <source>
        <dbReference type="ARBA" id="ARBA00006375"/>
    </source>
</evidence>
<evidence type="ECO:0000256" key="3">
    <source>
        <dbReference type="ARBA" id="ARBA00022448"/>
    </source>
</evidence>
<dbReference type="OrthoDB" id="270584at2759"/>
<proteinExistence type="inferred from homology"/>
<dbReference type="GO" id="GO:0015228">
    <property type="term" value="F:coenzyme A transmembrane transporter activity"/>
    <property type="evidence" value="ECO:0007669"/>
    <property type="project" value="EnsemblFungi"/>
</dbReference>
<accession>A0A137PAQ5</accession>
<evidence type="ECO:0000256" key="7">
    <source>
        <dbReference type="ARBA" id="ARBA00022989"/>
    </source>
</evidence>
<evidence type="ECO:0000256" key="6">
    <source>
        <dbReference type="ARBA" id="ARBA00022792"/>
    </source>
</evidence>
<name>A0A137PAQ5_CONC2</name>
<dbReference type="InterPro" id="IPR023395">
    <property type="entry name" value="MCP_dom_sf"/>
</dbReference>